<keyword evidence="3 8" id="KW-0560">Oxidoreductase</keyword>
<dbReference type="InterPro" id="IPR026992">
    <property type="entry name" value="DIOX_N"/>
</dbReference>
<feature type="domain" description="Fe2OG dioxygenase" evidence="9">
    <location>
        <begin position="190"/>
        <end position="290"/>
    </location>
</feature>
<evidence type="ECO:0000256" key="5">
    <source>
        <dbReference type="ARBA" id="ARBA00052204"/>
    </source>
</evidence>
<evidence type="ECO:0000256" key="1">
    <source>
        <dbReference type="ARBA" id="ARBA00022723"/>
    </source>
</evidence>
<proteinExistence type="inferred from homology"/>
<dbReference type="PROSITE" id="PS51471">
    <property type="entry name" value="FE2OG_OXY"/>
    <property type="match status" value="1"/>
</dbReference>
<organism evidence="10 11">
    <name type="scientific">Ziziphus jujuba var. spinosa</name>
    <dbReference type="NCBI Taxonomy" id="714518"/>
    <lineage>
        <taxon>Eukaryota</taxon>
        <taxon>Viridiplantae</taxon>
        <taxon>Streptophyta</taxon>
        <taxon>Embryophyta</taxon>
        <taxon>Tracheophyta</taxon>
        <taxon>Spermatophyta</taxon>
        <taxon>Magnoliopsida</taxon>
        <taxon>eudicotyledons</taxon>
        <taxon>Gunneridae</taxon>
        <taxon>Pentapetalae</taxon>
        <taxon>rosids</taxon>
        <taxon>fabids</taxon>
        <taxon>Rosales</taxon>
        <taxon>Rhamnaceae</taxon>
        <taxon>Paliureae</taxon>
        <taxon>Ziziphus</taxon>
    </lineage>
</organism>
<evidence type="ECO:0000256" key="8">
    <source>
        <dbReference type="RuleBase" id="RU003682"/>
    </source>
</evidence>
<dbReference type="Pfam" id="PF03171">
    <property type="entry name" value="2OG-FeII_Oxy"/>
    <property type="match status" value="1"/>
</dbReference>
<protein>
    <recommendedName>
        <fullName evidence="7">gibberellin 2beta-dioxygenase</fullName>
        <ecNumber evidence="7">1.14.11.13</ecNumber>
    </recommendedName>
</protein>
<dbReference type="Gene3D" id="2.60.120.330">
    <property type="entry name" value="B-lactam Antibiotic, Isopenicillin N Synthase, Chain"/>
    <property type="match status" value="1"/>
</dbReference>
<evidence type="ECO:0000256" key="6">
    <source>
        <dbReference type="ARBA" id="ARBA00061282"/>
    </source>
</evidence>
<dbReference type="GO" id="GO:0046872">
    <property type="term" value="F:metal ion binding"/>
    <property type="evidence" value="ECO:0007669"/>
    <property type="project" value="UniProtKB-KW"/>
</dbReference>
<comment type="similarity">
    <text evidence="6">Belongs to the iron/ascorbate-dependent oxidoreductase family. GA2OX subfamily.</text>
</comment>
<comment type="caution">
    <text evidence="10">The sequence shown here is derived from an EMBL/GenBank/DDBJ whole genome shotgun (WGS) entry which is preliminary data.</text>
</comment>
<evidence type="ECO:0000313" key="11">
    <source>
        <dbReference type="Proteomes" id="UP000813462"/>
    </source>
</evidence>
<dbReference type="Proteomes" id="UP000813462">
    <property type="component" value="Unassembled WGS sequence"/>
</dbReference>
<dbReference type="GO" id="GO:0045543">
    <property type="term" value="F:gibberellin 2-beta-dioxygenase activity"/>
    <property type="evidence" value="ECO:0007669"/>
    <property type="project" value="UniProtKB-EC"/>
</dbReference>
<name>A0A978UP82_ZIZJJ</name>
<keyword evidence="2" id="KW-0223">Dioxygenase</keyword>
<evidence type="ECO:0000313" key="10">
    <source>
        <dbReference type="EMBL" id="KAH7516634.1"/>
    </source>
</evidence>
<evidence type="ECO:0000256" key="3">
    <source>
        <dbReference type="ARBA" id="ARBA00023002"/>
    </source>
</evidence>
<dbReference type="InterPro" id="IPR027443">
    <property type="entry name" value="IPNS-like_sf"/>
</dbReference>
<keyword evidence="1 8" id="KW-0479">Metal-binding</keyword>
<dbReference type="Pfam" id="PF14226">
    <property type="entry name" value="DIOX_N"/>
    <property type="match status" value="1"/>
</dbReference>
<comment type="catalytic activity">
    <reaction evidence="5">
        <text>gibberellin A1 + 2-oxoglutarate + O2 = gibberellin A8 + succinate + CO2</text>
        <dbReference type="Rhea" id="RHEA:15005"/>
        <dbReference type="ChEBI" id="CHEBI:15379"/>
        <dbReference type="ChEBI" id="CHEBI:16526"/>
        <dbReference type="ChEBI" id="CHEBI:16810"/>
        <dbReference type="ChEBI" id="CHEBI:30031"/>
        <dbReference type="ChEBI" id="CHEBI:58524"/>
        <dbReference type="ChEBI" id="CHEBI:58594"/>
        <dbReference type="EC" id="1.14.11.13"/>
    </reaction>
</comment>
<accession>A0A978UP82</accession>
<evidence type="ECO:0000256" key="7">
    <source>
        <dbReference type="ARBA" id="ARBA00066708"/>
    </source>
</evidence>
<dbReference type="PANTHER" id="PTHR47990">
    <property type="entry name" value="2-OXOGLUTARATE (2OG) AND FE(II)-DEPENDENT OXYGENASE SUPERFAMILY PROTEIN-RELATED"/>
    <property type="match status" value="1"/>
</dbReference>
<dbReference type="GO" id="GO:0009685">
    <property type="term" value="P:gibberellin metabolic process"/>
    <property type="evidence" value="ECO:0007669"/>
    <property type="project" value="UniProtKB-ARBA"/>
</dbReference>
<dbReference type="InterPro" id="IPR044861">
    <property type="entry name" value="IPNS-like_FE2OG_OXY"/>
</dbReference>
<keyword evidence="4 8" id="KW-0408">Iron</keyword>
<dbReference type="InterPro" id="IPR005123">
    <property type="entry name" value="Oxoglu/Fe-dep_dioxygenase_dom"/>
</dbReference>
<dbReference type="EMBL" id="JAEACU010000010">
    <property type="protein sequence ID" value="KAH7516634.1"/>
    <property type="molecule type" value="Genomic_DNA"/>
</dbReference>
<dbReference type="OrthoDB" id="288590at2759"/>
<dbReference type="FunFam" id="2.60.120.330:FF:000021">
    <property type="entry name" value="Gibberellin 2-beta-dioxygenase 8"/>
    <property type="match status" value="1"/>
</dbReference>
<dbReference type="SUPFAM" id="SSF51197">
    <property type="entry name" value="Clavaminate synthase-like"/>
    <property type="match status" value="1"/>
</dbReference>
<sequence>MVDYNPPLLRQYATLLHHPSSNPALNSNECCTRVVMEECQLPLIDLNGLKSHDEKERVRCAMAIFKASSEWGFFQVVNHGISPELVKKMRSEQLKLFQTPFELKATCRLLNDSYRWGTPTATQTNQLSWSEAFHIPLTKISEESCYGQSSSLREVMREFAAAMSKLARLLAGVLAENLGNRREVIQDICDESACFLRLNHYPACPVSSELFGLVPHTDSGFLTILCQDQVGGLQLMKDYKWVAVKPNQEALIVNIGDLFQAWSNDVYKSVEHRVMAGKMERYSIAYFLCPSYDSLVGSCKEPSIYRQFTFGEYRKQVREDVSKMGHKVGLSRFVL</sequence>
<dbReference type="AlphaFoldDB" id="A0A978UP82"/>
<evidence type="ECO:0000259" key="9">
    <source>
        <dbReference type="PROSITE" id="PS51471"/>
    </source>
</evidence>
<gene>
    <name evidence="10" type="ORF">FEM48_Zijuj10G0155800</name>
</gene>
<reference evidence="10" key="1">
    <citation type="journal article" date="2021" name="Front. Plant Sci.">
        <title>Chromosome-Scale Genome Assembly for Chinese Sour Jujube and Insights Into Its Genome Evolution and Domestication Signature.</title>
        <authorList>
            <person name="Shen L.-Y."/>
            <person name="Luo H."/>
            <person name="Wang X.-L."/>
            <person name="Wang X.-M."/>
            <person name="Qiu X.-J."/>
            <person name="Liu H."/>
            <person name="Zhou S.-S."/>
            <person name="Jia K.-H."/>
            <person name="Nie S."/>
            <person name="Bao Y.-T."/>
            <person name="Zhang R.-G."/>
            <person name="Yun Q.-Z."/>
            <person name="Chai Y.-H."/>
            <person name="Lu J.-Y."/>
            <person name="Li Y."/>
            <person name="Zhao S.-W."/>
            <person name="Mao J.-F."/>
            <person name="Jia S.-G."/>
            <person name="Mao Y.-M."/>
        </authorList>
    </citation>
    <scope>NUCLEOTIDE SEQUENCE</scope>
    <source>
        <strain evidence="10">AT0</strain>
        <tissue evidence="10">Leaf</tissue>
    </source>
</reference>
<evidence type="ECO:0000256" key="4">
    <source>
        <dbReference type="ARBA" id="ARBA00023004"/>
    </source>
</evidence>
<dbReference type="InterPro" id="IPR050231">
    <property type="entry name" value="Iron_ascorbate_oxido_reductase"/>
</dbReference>
<evidence type="ECO:0000256" key="2">
    <source>
        <dbReference type="ARBA" id="ARBA00022964"/>
    </source>
</evidence>
<dbReference type="EC" id="1.14.11.13" evidence="7"/>